<dbReference type="PANTHER" id="PTHR24050">
    <property type="entry name" value="PA14 DOMAIN-CONTAINING PROTEIN"/>
    <property type="match status" value="1"/>
</dbReference>
<dbReference type="PANTHER" id="PTHR24050:SF25">
    <property type="entry name" value="COMPLEMENT COMPONENT C1Q RECEPTOR"/>
    <property type="match status" value="1"/>
</dbReference>
<dbReference type="InterPro" id="IPR018097">
    <property type="entry name" value="EGF_Ca-bd_CS"/>
</dbReference>
<keyword evidence="10" id="KW-1133">Transmembrane helix</keyword>
<dbReference type="Pfam" id="PF07645">
    <property type="entry name" value="EGF_CA"/>
    <property type="match status" value="2"/>
</dbReference>
<keyword evidence="6" id="KW-0254">Endocytosis</keyword>
<dbReference type="InterPro" id="IPR009030">
    <property type="entry name" value="Growth_fac_rcpt_cys_sf"/>
</dbReference>
<dbReference type="InterPro" id="IPR001846">
    <property type="entry name" value="VWF_type-D"/>
</dbReference>
<sequence>MPSFLPDMLIFADEREYTVPFRDGGEFEEQNNDVFLSKTNGTLEIALQEGVSFSITLSGDVMEFSVDISETLKGLTTGLMGIYNGDVTDDFNFPNGTILDINASDSQIYEYVKTWAVTTSNTIFTYENGLGPANFSDPSFVPIFLDEVPEATKQQAAAVCGGLEDSACVFDFVATGNAQLAERTQAAKQEFDTESILEASSAPDVNVTSVANGDPVNVIYGATETVMFDVTQADNLTFNVTFQTASSQYRIVNNDGSTVSVEYIPQSDEALITPPTLVVTNERDLTTLAPVAIVQCSNCSQRGQCDFANVREVKSDYVSIASCVCDSPYSGVNCENDKDGCEGFPCPLLTTCTDVPAEEEIRTNVSFTCSACPAGFTADSGRCKDVNECLVSTTCPKNSLCTNTIGSYMCTCNAGFRKDSSGNCNDVDECIELRHSCEQICVNQEGTYSCACQGGFDLDILGFNCTKSVTEPCAAFSSANCTYGCEVVNGTAQCFCENGFKLAPDGRTCIDVDECEFKLCAQTCINSVGSYSCQCRPGFKSDLDDMHEC</sequence>
<dbReference type="EMBL" id="RQTK01000145">
    <property type="protein sequence ID" value="RUS86242.1"/>
    <property type="molecule type" value="Genomic_DNA"/>
</dbReference>
<evidence type="ECO:0000256" key="7">
    <source>
        <dbReference type="ARBA" id="ARBA00022692"/>
    </source>
</evidence>
<feature type="non-terminal residue" evidence="18">
    <location>
        <position position="549"/>
    </location>
</feature>
<evidence type="ECO:0000259" key="16">
    <source>
        <dbReference type="PROSITE" id="PS50026"/>
    </source>
</evidence>
<dbReference type="Pfam" id="PF00094">
    <property type="entry name" value="VWD"/>
    <property type="match status" value="1"/>
</dbReference>
<evidence type="ECO:0000256" key="6">
    <source>
        <dbReference type="ARBA" id="ARBA00022583"/>
    </source>
</evidence>
<feature type="domain" description="EGF-like" evidence="16">
    <location>
        <begin position="385"/>
        <end position="425"/>
    </location>
</feature>
<dbReference type="SMART" id="SM00179">
    <property type="entry name" value="EGF_CA"/>
    <property type="match status" value="4"/>
</dbReference>
<comment type="caution">
    <text evidence="18">The sequence shown here is derived from an EMBL/GenBank/DDBJ whole genome shotgun (WGS) entry which is preliminary data.</text>
</comment>
<dbReference type="InterPro" id="IPR000742">
    <property type="entry name" value="EGF"/>
</dbReference>
<dbReference type="SUPFAM" id="SSF57184">
    <property type="entry name" value="Growth factor receptor domain"/>
    <property type="match status" value="1"/>
</dbReference>
<dbReference type="GO" id="GO:0006897">
    <property type="term" value="P:endocytosis"/>
    <property type="evidence" value="ECO:0007669"/>
    <property type="project" value="UniProtKB-KW"/>
</dbReference>
<gene>
    <name evidence="18" type="ORF">EGW08_005984</name>
</gene>
<dbReference type="SMART" id="SM00181">
    <property type="entry name" value="EGF"/>
    <property type="match status" value="6"/>
</dbReference>
<keyword evidence="19" id="KW-1185">Reference proteome</keyword>
<dbReference type="SUPFAM" id="SSF57196">
    <property type="entry name" value="EGF/Laminin"/>
    <property type="match status" value="2"/>
</dbReference>
<comment type="caution">
    <text evidence="15">Lacks conserved residue(s) required for the propagation of feature annotation.</text>
</comment>
<evidence type="ECO:0000256" key="3">
    <source>
        <dbReference type="ARBA" id="ARBA00006127"/>
    </source>
</evidence>
<evidence type="ECO:0000256" key="13">
    <source>
        <dbReference type="ARBA" id="ARBA00023170"/>
    </source>
</evidence>
<keyword evidence="5 15" id="KW-0245">EGF-like domain</keyword>
<dbReference type="PROSITE" id="PS50026">
    <property type="entry name" value="EGF_3"/>
    <property type="match status" value="2"/>
</dbReference>
<evidence type="ECO:0000256" key="12">
    <source>
        <dbReference type="ARBA" id="ARBA00023157"/>
    </source>
</evidence>
<evidence type="ECO:0000256" key="9">
    <source>
        <dbReference type="ARBA" id="ARBA00022737"/>
    </source>
</evidence>
<dbReference type="PROSITE" id="PS01187">
    <property type="entry name" value="EGF_CA"/>
    <property type="match status" value="2"/>
</dbReference>
<evidence type="ECO:0000313" key="19">
    <source>
        <dbReference type="Proteomes" id="UP000271974"/>
    </source>
</evidence>
<keyword evidence="11" id="KW-0472">Membrane</keyword>
<dbReference type="GO" id="GO:0005509">
    <property type="term" value="F:calcium ion binding"/>
    <property type="evidence" value="ECO:0007669"/>
    <property type="project" value="InterPro"/>
</dbReference>
<evidence type="ECO:0000256" key="11">
    <source>
        <dbReference type="ARBA" id="ARBA00023136"/>
    </source>
</evidence>
<dbReference type="CDD" id="cd00054">
    <property type="entry name" value="EGF_CA"/>
    <property type="match status" value="2"/>
</dbReference>
<keyword evidence="12" id="KW-1015">Disulfide bond</keyword>
<keyword evidence="13" id="KW-0675">Receptor</keyword>
<dbReference type="STRING" id="188477.A0A433TXK6"/>
<dbReference type="PROSITE" id="PS01186">
    <property type="entry name" value="EGF_2"/>
    <property type="match status" value="2"/>
</dbReference>
<dbReference type="InterPro" id="IPR026823">
    <property type="entry name" value="cEGF"/>
</dbReference>
<keyword evidence="8" id="KW-0732">Signal</keyword>
<keyword evidence="7" id="KW-0812">Transmembrane</keyword>
<evidence type="ECO:0000256" key="5">
    <source>
        <dbReference type="ARBA" id="ARBA00022536"/>
    </source>
</evidence>
<dbReference type="AlphaFoldDB" id="A0A433TXK6"/>
<dbReference type="GO" id="GO:0016020">
    <property type="term" value="C:membrane"/>
    <property type="evidence" value="ECO:0007669"/>
    <property type="project" value="UniProtKB-SubCell"/>
</dbReference>
<comment type="similarity">
    <text evidence="3">Belongs to the fibulin family.</text>
</comment>
<evidence type="ECO:0000256" key="1">
    <source>
        <dbReference type="ARBA" id="ARBA00004479"/>
    </source>
</evidence>
<evidence type="ECO:0000256" key="10">
    <source>
        <dbReference type="ARBA" id="ARBA00022989"/>
    </source>
</evidence>
<dbReference type="Pfam" id="PF23263">
    <property type="entry name" value="C8-3_MUC4"/>
    <property type="match status" value="1"/>
</dbReference>
<dbReference type="InterPro" id="IPR049883">
    <property type="entry name" value="NOTCH1_EGF-like"/>
</dbReference>
<protein>
    <recommendedName>
        <fullName evidence="20">Mucin-like protein</fullName>
    </recommendedName>
</protein>
<keyword evidence="4" id="KW-0964">Secreted</keyword>
<dbReference type="PROSITE" id="PS00010">
    <property type="entry name" value="ASX_HYDROXYL"/>
    <property type="match status" value="3"/>
</dbReference>
<dbReference type="InterPro" id="IPR056619">
    <property type="entry name" value="C8-3_MUC4"/>
</dbReference>
<proteinExistence type="inferred from homology"/>
<evidence type="ECO:0000256" key="4">
    <source>
        <dbReference type="ARBA" id="ARBA00022530"/>
    </source>
</evidence>
<reference evidence="18 19" key="1">
    <citation type="submission" date="2019-01" db="EMBL/GenBank/DDBJ databases">
        <title>A draft genome assembly of the solar-powered sea slug Elysia chlorotica.</title>
        <authorList>
            <person name="Cai H."/>
            <person name="Li Q."/>
            <person name="Fang X."/>
            <person name="Li J."/>
            <person name="Curtis N.E."/>
            <person name="Altenburger A."/>
            <person name="Shibata T."/>
            <person name="Feng M."/>
            <person name="Maeda T."/>
            <person name="Schwartz J.A."/>
            <person name="Shigenobu S."/>
            <person name="Lundholm N."/>
            <person name="Nishiyama T."/>
            <person name="Yang H."/>
            <person name="Hasebe M."/>
            <person name="Li S."/>
            <person name="Pierce S.K."/>
            <person name="Wang J."/>
        </authorList>
    </citation>
    <scope>NUCLEOTIDE SEQUENCE [LARGE SCALE GENOMIC DNA]</scope>
    <source>
        <strain evidence="18">EC2010</strain>
        <tissue evidence="18">Whole organism of an adult</tissue>
    </source>
</reference>
<dbReference type="FunFam" id="2.10.25.10:FF:000506">
    <property type="entry name" value="Adhesion G protein-coupled receptor E1"/>
    <property type="match status" value="1"/>
</dbReference>
<evidence type="ECO:0008006" key="20">
    <source>
        <dbReference type="Google" id="ProtNLM"/>
    </source>
</evidence>
<dbReference type="OrthoDB" id="5966313at2759"/>
<dbReference type="PROSITE" id="PS51233">
    <property type="entry name" value="VWFD"/>
    <property type="match status" value="1"/>
</dbReference>
<accession>A0A433TXK6</accession>
<evidence type="ECO:0000256" key="2">
    <source>
        <dbReference type="ARBA" id="ARBA00004498"/>
    </source>
</evidence>
<evidence type="ECO:0000313" key="18">
    <source>
        <dbReference type="EMBL" id="RUS86242.1"/>
    </source>
</evidence>
<dbReference type="InterPro" id="IPR000152">
    <property type="entry name" value="EGF-type_Asp/Asn_hydroxyl_site"/>
</dbReference>
<dbReference type="Pfam" id="PF12662">
    <property type="entry name" value="cEGF"/>
    <property type="match status" value="1"/>
</dbReference>
<keyword evidence="9" id="KW-0677">Repeat</keyword>
<feature type="domain" description="VWFD" evidence="17">
    <location>
        <begin position="1"/>
        <end position="123"/>
    </location>
</feature>
<dbReference type="InterPro" id="IPR052235">
    <property type="entry name" value="Nephronectin_domain"/>
</dbReference>
<evidence type="ECO:0000256" key="14">
    <source>
        <dbReference type="ARBA" id="ARBA00023180"/>
    </source>
</evidence>
<dbReference type="InterPro" id="IPR001881">
    <property type="entry name" value="EGF-like_Ca-bd_dom"/>
</dbReference>
<keyword evidence="4" id="KW-0272">Extracellular matrix</keyword>
<dbReference type="Gene3D" id="2.10.25.10">
    <property type="entry name" value="Laminin"/>
    <property type="match status" value="5"/>
</dbReference>
<comment type="subcellular location">
    <subcellularLocation>
        <location evidence="1">Membrane</location>
        <topology evidence="1">Single-pass type I membrane protein</topology>
    </subcellularLocation>
    <subcellularLocation>
        <location evidence="2">Secreted</location>
        <location evidence="2">Extracellular space</location>
        <location evidence="2">Extracellular matrix</location>
    </subcellularLocation>
</comment>
<organism evidence="18 19">
    <name type="scientific">Elysia chlorotica</name>
    <name type="common">Eastern emerald elysia</name>
    <name type="synonym">Sea slug</name>
    <dbReference type="NCBI Taxonomy" id="188477"/>
    <lineage>
        <taxon>Eukaryota</taxon>
        <taxon>Metazoa</taxon>
        <taxon>Spiralia</taxon>
        <taxon>Lophotrochozoa</taxon>
        <taxon>Mollusca</taxon>
        <taxon>Gastropoda</taxon>
        <taxon>Heterobranchia</taxon>
        <taxon>Euthyneura</taxon>
        <taxon>Panpulmonata</taxon>
        <taxon>Sacoglossa</taxon>
        <taxon>Placobranchoidea</taxon>
        <taxon>Plakobranchidae</taxon>
        <taxon>Elysia</taxon>
    </lineage>
</organism>
<name>A0A433TXK6_ELYCH</name>
<evidence type="ECO:0000256" key="15">
    <source>
        <dbReference type="PROSITE-ProRule" id="PRU00076"/>
    </source>
</evidence>
<dbReference type="Proteomes" id="UP000271974">
    <property type="component" value="Unassembled WGS sequence"/>
</dbReference>
<evidence type="ECO:0000259" key="17">
    <source>
        <dbReference type="PROSITE" id="PS51233"/>
    </source>
</evidence>
<evidence type="ECO:0000256" key="8">
    <source>
        <dbReference type="ARBA" id="ARBA00022729"/>
    </source>
</evidence>
<dbReference type="FunFam" id="2.10.25.10:FF:000009">
    <property type="entry name" value="Low-density lipoprotein receptor isoform 1"/>
    <property type="match status" value="1"/>
</dbReference>
<keyword evidence="14" id="KW-0325">Glycoprotein</keyword>
<feature type="domain" description="EGF-like" evidence="16">
    <location>
        <begin position="511"/>
        <end position="545"/>
    </location>
</feature>